<evidence type="ECO:0000256" key="4">
    <source>
        <dbReference type="ARBA" id="ARBA00022771"/>
    </source>
</evidence>
<feature type="region of interest" description="Disordered" evidence="9">
    <location>
        <begin position="1"/>
        <end position="31"/>
    </location>
</feature>
<accession>A0AAV2MGJ0</accession>
<feature type="region of interest" description="Disordered" evidence="9">
    <location>
        <begin position="101"/>
        <end position="147"/>
    </location>
</feature>
<dbReference type="Pfam" id="PF01753">
    <property type="entry name" value="zf-MYND"/>
    <property type="match status" value="1"/>
</dbReference>
<evidence type="ECO:0000256" key="6">
    <source>
        <dbReference type="ARBA" id="ARBA00023043"/>
    </source>
</evidence>
<keyword evidence="2" id="KW-0479">Metal-binding</keyword>
<dbReference type="FunFam" id="6.10.140.2220:FF:000010">
    <property type="entry name" value="Ankyrin repeat and MYND domain-containing protein 2"/>
    <property type="match status" value="1"/>
</dbReference>
<name>A0AAV2MGJ0_KNICA</name>
<gene>
    <name evidence="11" type="ORF">KC01_LOCUS38751</name>
</gene>
<sequence length="147" mass="15601">MQAASSTDSPPPASAGAAEEVGEPKKGNDPTALSVLTQAITGQVGFMDTEFCTTCGEKGAGKRCSVCRTVIYCDSTCQKLHWFTHKKVCKTLQEQREQREAEAAKLRRQQELSPAAQEAVEALSVKSSSEGREPAAVNSVAIVAADN</sequence>
<dbReference type="PANTHER" id="PTHR24150">
    <property type="entry name" value="ANKYRIN REPEAT AND MYND DOMAIN-CONTAINING PROTEIN 2"/>
    <property type="match status" value="1"/>
</dbReference>
<keyword evidence="4 8" id="KW-0863">Zinc-finger</keyword>
<evidence type="ECO:0000259" key="10">
    <source>
        <dbReference type="PROSITE" id="PS50865"/>
    </source>
</evidence>
<evidence type="ECO:0000256" key="5">
    <source>
        <dbReference type="ARBA" id="ARBA00022833"/>
    </source>
</evidence>
<dbReference type="EMBL" id="OZ035829">
    <property type="protein sequence ID" value="CAL1612430.1"/>
    <property type="molecule type" value="Genomic_DNA"/>
</dbReference>
<keyword evidence="6" id="KW-0040">ANK repeat</keyword>
<dbReference type="PROSITE" id="PS01360">
    <property type="entry name" value="ZF_MYND_1"/>
    <property type="match status" value="1"/>
</dbReference>
<dbReference type="PROSITE" id="PS50865">
    <property type="entry name" value="ZF_MYND_2"/>
    <property type="match status" value="1"/>
</dbReference>
<keyword evidence="5" id="KW-0862">Zinc</keyword>
<keyword evidence="7" id="KW-0966">Cell projection</keyword>
<evidence type="ECO:0000256" key="8">
    <source>
        <dbReference type="PROSITE-ProRule" id="PRU00134"/>
    </source>
</evidence>
<organism evidence="11 12">
    <name type="scientific">Knipowitschia caucasica</name>
    <name type="common">Caucasian dwarf goby</name>
    <name type="synonym">Pomatoschistus caucasicus</name>
    <dbReference type="NCBI Taxonomy" id="637954"/>
    <lineage>
        <taxon>Eukaryota</taxon>
        <taxon>Metazoa</taxon>
        <taxon>Chordata</taxon>
        <taxon>Craniata</taxon>
        <taxon>Vertebrata</taxon>
        <taxon>Euteleostomi</taxon>
        <taxon>Actinopterygii</taxon>
        <taxon>Neopterygii</taxon>
        <taxon>Teleostei</taxon>
        <taxon>Neoteleostei</taxon>
        <taxon>Acanthomorphata</taxon>
        <taxon>Gobiaria</taxon>
        <taxon>Gobiiformes</taxon>
        <taxon>Gobioidei</taxon>
        <taxon>Gobiidae</taxon>
        <taxon>Gobiinae</taxon>
        <taxon>Knipowitschia</taxon>
    </lineage>
</organism>
<feature type="compositionally biased region" description="Basic and acidic residues" evidence="9">
    <location>
        <begin position="101"/>
        <end position="110"/>
    </location>
</feature>
<evidence type="ECO:0000256" key="1">
    <source>
        <dbReference type="ARBA" id="ARBA00004316"/>
    </source>
</evidence>
<reference evidence="11 12" key="1">
    <citation type="submission" date="2024-04" db="EMBL/GenBank/DDBJ databases">
        <authorList>
            <person name="Waldvogel A.-M."/>
            <person name="Schoenle A."/>
        </authorList>
    </citation>
    <scope>NUCLEOTIDE SEQUENCE [LARGE SCALE GENOMIC DNA]</scope>
</reference>
<dbReference type="SUPFAM" id="SSF144232">
    <property type="entry name" value="HIT/MYND zinc finger-like"/>
    <property type="match status" value="1"/>
</dbReference>
<proteinExistence type="predicted"/>
<dbReference type="InterPro" id="IPR002893">
    <property type="entry name" value="Znf_MYND"/>
</dbReference>
<dbReference type="GO" id="GO:0042995">
    <property type="term" value="C:cell projection"/>
    <property type="evidence" value="ECO:0007669"/>
    <property type="project" value="UniProtKB-SubCell"/>
</dbReference>
<dbReference type="PANTHER" id="PTHR24150:SF8">
    <property type="entry name" value="ANKYRIN REPEAT AND MYND DOMAIN-CONTAINING PROTEIN 2"/>
    <property type="match status" value="1"/>
</dbReference>
<dbReference type="Proteomes" id="UP001497482">
    <property type="component" value="Chromosome 7"/>
</dbReference>
<feature type="domain" description="MYND-type" evidence="10">
    <location>
        <begin position="52"/>
        <end position="89"/>
    </location>
</feature>
<evidence type="ECO:0000313" key="11">
    <source>
        <dbReference type="EMBL" id="CAL1612430.1"/>
    </source>
</evidence>
<dbReference type="AlphaFoldDB" id="A0AAV2MGJ0"/>
<keyword evidence="12" id="KW-1185">Reference proteome</keyword>
<dbReference type="InterPro" id="IPR052452">
    <property type="entry name" value="Ankyrin-MYND_dom_contain_2"/>
</dbReference>
<evidence type="ECO:0000256" key="7">
    <source>
        <dbReference type="ARBA" id="ARBA00023273"/>
    </source>
</evidence>
<evidence type="ECO:0000256" key="3">
    <source>
        <dbReference type="ARBA" id="ARBA00022737"/>
    </source>
</evidence>
<comment type="subcellular location">
    <subcellularLocation>
        <location evidence="1">Cell projection</location>
    </subcellularLocation>
</comment>
<protein>
    <recommendedName>
        <fullName evidence="10">MYND-type domain-containing protein</fullName>
    </recommendedName>
</protein>
<dbReference type="GO" id="GO:0008270">
    <property type="term" value="F:zinc ion binding"/>
    <property type="evidence" value="ECO:0007669"/>
    <property type="project" value="UniProtKB-KW"/>
</dbReference>
<keyword evidence="3" id="KW-0677">Repeat</keyword>
<evidence type="ECO:0000256" key="9">
    <source>
        <dbReference type="SAM" id="MobiDB-lite"/>
    </source>
</evidence>
<dbReference type="Gene3D" id="6.10.140.2220">
    <property type="match status" value="1"/>
</dbReference>
<evidence type="ECO:0000313" key="12">
    <source>
        <dbReference type="Proteomes" id="UP001497482"/>
    </source>
</evidence>
<evidence type="ECO:0000256" key="2">
    <source>
        <dbReference type="ARBA" id="ARBA00022723"/>
    </source>
</evidence>
<feature type="compositionally biased region" description="Low complexity" evidence="9">
    <location>
        <begin position="1"/>
        <end position="18"/>
    </location>
</feature>